<proteinExistence type="predicted"/>
<dbReference type="Gene3D" id="3.30.450.20">
    <property type="entry name" value="PAS domain"/>
    <property type="match status" value="1"/>
</dbReference>
<feature type="transmembrane region" description="Helical" evidence="1">
    <location>
        <begin position="156"/>
        <end position="174"/>
    </location>
</feature>
<dbReference type="AlphaFoldDB" id="A0A9J6P869"/>
<dbReference type="InterPro" id="IPR013655">
    <property type="entry name" value="PAS_fold_3"/>
</dbReference>
<dbReference type="Proteomes" id="UP001056429">
    <property type="component" value="Unassembled WGS sequence"/>
</dbReference>
<dbReference type="PROSITE" id="PS50113">
    <property type="entry name" value="PAC"/>
    <property type="match status" value="1"/>
</dbReference>
<dbReference type="InterPro" id="IPR029787">
    <property type="entry name" value="Nucleotide_cyclase"/>
</dbReference>
<dbReference type="PANTHER" id="PTHR44757:SF2">
    <property type="entry name" value="BIOFILM ARCHITECTURE MAINTENANCE PROTEIN MBAA"/>
    <property type="match status" value="1"/>
</dbReference>
<dbReference type="CDD" id="cd01949">
    <property type="entry name" value="GGDEF"/>
    <property type="match status" value="1"/>
</dbReference>
<feature type="transmembrane region" description="Helical" evidence="1">
    <location>
        <begin position="40"/>
        <end position="57"/>
    </location>
</feature>
<dbReference type="InterPro" id="IPR001610">
    <property type="entry name" value="PAC"/>
</dbReference>
<dbReference type="SMART" id="SM00086">
    <property type="entry name" value="PAC"/>
    <property type="match status" value="1"/>
</dbReference>
<keyword evidence="6" id="KW-1185">Reference proteome</keyword>
<reference evidence="5" key="1">
    <citation type="journal article" date="2021" name="mSystems">
        <title>Bacteria and Archaea Synergistically Convert Glycine Betaine to Biogenic Methane in the Formosa Cold Seep of the South China Sea.</title>
        <authorList>
            <person name="Li L."/>
            <person name="Zhang W."/>
            <person name="Zhang S."/>
            <person name="Song L."/>
            <person name="Sun Q."/>
            <person name="Zhang H."/>
            <person name="Xiang H."/>
            <person name="Dong X."/>
        </authorList>
    </citation>
    <scope>NUCLEOTIDE SEQUENCE</scope>
    <source>
        <strain evidence="5">ZWT</strain>
    </source>
</reference>
<dbReference type="Pfam" id="PF00990">
    <property type="entry name" value="GGDEF"/>
    <property type="match status" value="1"/>
</dbReference>
<evidence type="ECO:0000259" key="3">
    <source>
        <dbReference type="PROSITE" id="PS50883"/>
    </source>
</evidence>
<keyword evidence="1" id="KW-1133">Transmembrane helix</keyword>
<feature type="transmembrane region" description="Helical" evidence="1">
    <location>
        <begin position="180"/>
        <end position="201"/>
    </location>
</feature>
<feature type="transmembrane region" description="Helical" evidence="1">
    <location>
        <begin position="12"/>
        <end position="33"/>
    </location>
</feature>
<sequence>MNIKEYYMNEQMIGLIFLEISSLLLAVLFFYLYKKNKMKSFFYFSMACFVYTLDFLLEMQDEFTGGNIIGNILLLLGKLLLVYGLYVFLKNKILKYSKYIIGITIPFICILSFDIFLLDSDGGFSSIVFAFFMIAISFIVFIFFKNAQIGKYISGVSSFFLGAIYIIDLFTNMFLNSVLIWYLIHCILFLLIGIGMVICYYETTQIELAEADERYRLAIDGANDGLWEYDLKKDRIFISARSMSFLGIYNVDEYKQSEVWTSHIHVEDFKNLKNKMSEHLTGETEQYICEYRIKNNSGEYVWIYDRGKALFDEKGVPYKITGFHTNITERKKNEERINYVAYYDEVTGVHNKAYISKKVDELENEGFEKGEKHAVLVIDIDDFKYVNDLIGHVQGDFFLKVISERIKSCLPTNSIFSRYSGDEFIVLLYDIENINDVKSLANKILQVLSKKIKVMNHEFFISASSGITVFPDHGKSFEEIFMFAEIAMNKAKELGKNRCIVFNKSMNEEIIQRVLLEKSMYEAIKNKEFIIAYQLQKDLKSDSFTGAEALVRWRHPEKGLIPPNEFIPLAEETGLIIPIGELILREACKKIKNIQVKGIKDFSISVNVSSVQLKSPNFIGSVKNILNEIDLDPKLLTLEITESILMESLAPNIKKIEELRALGIKIALDDFGTGYSSFNYIIKLPIDILKIDKSFIDEIHTNQKEKLIVGGIISVAKKLNFNVVAEGVENIEQLEILKEQNCDKIQGYIFSKPVFENELDKLLLK</sequence>
<gene>
    <name evidence="5" type="ORF">KDK92_18035</name>
</gene>
<comment type="caution">
    <text evidence="5">The sequence shown here is derived from an EMBL/GenBank/DDBJ whole genome shotgun (WGS) entry which is preliminary data.</text>
</comment>
<dbReference type="NCBIfam" id="TIGR00229">
    <property type="entry name" value="sensory_box"/>
    <property type="match status" value="1"/>
</dbReference>
<feature type="domain" description="PAC" evidence="2">
    <location>
        <begin position="287"/>
        <end position="339"/>
    </location>
</feature>
<dbReference type="NCBIfam" id="TIGR00254">
    <property type="entry name" value="GGDEF"/>
    <property type="match status" value="1"/>
</dbReference>
<dbReference type="PROSITE" id="PS50883">
    <property type="entry name" value="EAL"/>
    <property type="match status" value="1"/>
</dbReference>
<dbReference type="InterPro" id="IPR001633">
    <property type="entry name" value="EAL_dom"/>
</dbReference>
<dbReference type="PROSITE" id="PS50887">
    <property type="entry name" value="GGDEF"/>
    <property type="match status" value="1"/>
</dbReference>
<name>A0A9J6P869_9CLOT</name>
<feature type="transmembrane region" description="Helical" evidence="1">
    <location>
        <begin position="124"/>
        <end position="144"/>
    </location>
</feature>
<accession>A0A9J6P869</accession>
<dbReference type="InterPro" id="IPR035965">
    <property type="entry name" value="PAS-like_dom_sf"/>
</dbReference>
<evidence type="ECO:0000313" key="5">
    <source>
        <dbReference type="EMBL" id="MCM1991640.1"/>
    </source>
</evidence>
<keyword evidence="1" id="KW-0812">Transmembrane</keyword>
<dbReference type="InterPro" id="IPR043128">
    <property type="entry name" value="Rev_trsase/Diguanyl_cyclase"/>
</dbReference>
<dbReference type="SUPFAM" id="SSF141868">
    <property type="entry name" value="EAL domain-like"/>
    <property type="match status" value="1"/>
</dbReference>
<dbReference type="Pfam" id="PF00563">
    <property type="entry name" value="EAL"/>
    <property type="match status" value="1"/>
</dbReference>
<dbReference type="InterPro" id="IPR035919">
    <property type="entry name" value="EAL_sf"/>
</dbReference>
<evidence type="ECO:0000313" key="6">
    <source>
        <dbReference type="Proteomes" id="UP001056429"/>
    </source>
</evidence>
<dbReference type="EMBL" id="JAGSOJ010000004">
    <property type="protein sequence ID" value="MCM1991640.1"/>
    <property type="molecule type" value="Genomic_DNA"/>
</dbReference>
<keyword evidence="1" id="KW-0472">Membrane</keyword>
<dbReference type="InterPro" id="IPR000014">
    <property type="entry name" value="PAS"/>
</dbReference>
<evidence type="ECO:0000256" key="1">
    <source>
        <dbReference type="SAM" id="Phobius"/>
    </source>
</evidence>
<dbReference type="SUPFAM" id="SSF55785">
    <property type="entry name" value="PYP-like sensor domain (PAS domain)"/>
    <property type="match status" value="1"/>
</dbReference>
<dbReference type="RefSeq" id="WP_250860783.1">
    <property type="nucleotide sequence ID" value="NZ_JAGSOJ010000004.1"/>
</dbReference>
<evidence type="ECO:0000259" key="2">
    <source>
        <dbReference type="PROSITE" id="PS50113"/>
    </source>
</evidence>
<dbReference type="InterPro" id="IPR000160">
    <property type="entry name" value="GGDEF_dom"/>
</dbReference>
<protein>
    <submittedName>
        <fullName evidence="5">EAL domain-containing protein</fullName>
    </submittedName>
</protein>
<dbReference type="Pfam" id="PF08447">
    <property type="entry name" value="PAS_3"/>
    <property type="match status" value="1"/>
</dbReference>
<dbReference type="CDD" id="cd01948">
    <property type="entry name" value="EAL"/>
    <property type="match status" value="1"/>
</dbReference>
<dbReference type="Gene3D" id="3.30.70.270">
    <property type="match status" value="1"/>
</dbReference>
<feature type="transmembrane region" description="Helical" evidence="1">
    <location>
        <begin position="69"/>
        <end position="89"/>
    </location>
</feature>
<dbReference type="CDD" id="cd00130">
    <property type="entry name" value="PAS"/>
    <property type="match status" value="1"/>
</dbReference>
<organism evidence="5 6">
    <name type="scientific">Oceanirhabdus seepicola</name>
    <dbReference type="NCBI Taxonomy" id="2828781"/>
    <lineage>
        <taxon>Bacteria</taxon>
        <taxon>Bacillati</taxon>
        <taxon>Bacillota</taxon>
        <taxon>Clostridia</taxon>
        <taxon>Eubacteriales</taxon>
        <taxon>Clostridiaceae</taxon>
        <taxon>Oceanirhabdus</taxon>
    </lineage>
</organism>
<dbReference type="Gene3D" id="3.20.20.450">
    <property type="entry name" value="EAL domain"/>
    <property type="match status" value="1"/>
</dbReference>
<feature type="transmembrane region" description="Helical" evidence="1">
    <location>
        <begin position="96"/>
        <end position="118"/>
    </location>
</feature>
<dbReference type="PANTHER" id="PTHR44757">
    <property type="entry name" value="DIGUANYLATE CYCLASE DGCP"/>
    <property type="match status" value="1"/>
</dbReference>
<evidence type="ECO:0000259" key="4">
    <source>
        <dbReference type="PROSITE" id="PS50887"/>
    </source>
</evidence>
<dbReference type="SMART" id="SM00052">
    <property type="entry name" value="EAL"/>
    <property type="match status" value="1"/>
</dbReference>
<reference evidence="5" key="2">
    <citation type="submission" date="2021-04" db="EMBL/GenBank/DDBJ databases">
        <authorList>
            <person name="Dong X."/>
        </authorList>
    </citation>
    <scope>NUCLEOTIDE SEQUENCE</scope>
    <source>
        <strain evidence="5">ZWT</strain>
    </source>
</reference>
<dbReference type="SMART" id="SM00267">
    <property type="entry name" value="GGDEF"/>
    <property type="match status" value="1"/>
</dbReference>
<dbReference type="SUPFAM" id="SSF55073">
    <property type="entry name" value="Nucleotide cyclase"/>
    <property type="match status" value="1"/>
</dbReference>
<dbReference type="InterPro" id="IPR000700">
    <property type="entry name" value="PAS-assoc_C"/>
</dbReference>
<feature type="domain" description="EAL" evidence="3">
    <location>
        <begin position="513"/>
        <end position="765"/>
    </location>
</feature>
<feature type="domain" description="GGDEF" evidence="4">
    <location>
        <begin position="371"/>
        <end position="504"/>
    </location>
</feature>
<dbReference type="InterPro" id="IPR052155">
    <property type="entry name" value="Biofilm_reg_signaling"/>
</dbReference>